<sequence>MVNTILYLKLTKTASDKPIKIDNILHFKICSTKPNFFNLC</sequence>
<evidence type="ECO:0000313" key="1">
    <source>
        <dbReference type="EMBL" id="CBI78159.1"/>
    </source>
</evidence>
<protein>
    <submittedName>
        <fullName evidence="1">Uncharacterized protein</fullName>
    </submittedName>
</protein>
<accession>E6YMS1</accession>
<dbReference type="EMBL" id="FN645462">
    <property type="protein sequence ID" value="CBI78159.1"/>
    <property type="molecule type" value="Genomic_DNA"/>
</dbReference>
<name>E6YMS1_9HYPH</name>
<proteinExistence type="predicted"/>
<dbReference type="AlphaFoldDB" id="E6YMS1"/>
<reference evidence="1" key="1">
    <citation type="journal article" date="2011" name="PLoS Genet.">
        <title>Parallel evolution of a type IV secretion system in radiating lineages of the host-restricted bacterial pathogen Bartonella.</title>
        <authorList>
            <person name="Engel P."/>
            <person name="Salzburger W."/>
            <person name="Liesch M."/>
            <person name="Chang C.C."/>
            <person name="Maruyama S."/>
            <person name="Lanz C."/>
            <person name="Calteau A."/>
            <person name="Lajus A."/>
            <person name="Medigue C."/>
            <person name="Schuster S.C."/>
            <person name="Dehio C."/>
        </authorList>
    </citation>
    <scope>NUCLEOTIDE SEQUENCE</scope>
    <source>
        <strain evidence="1">ATCC BAA-1498</strain>
    </source>
</reference>
<organism evidence="1">
    <name type="scientific">Bartonella rochalimae ATCC BAA-1498</name>
    <dbReference type="NCBI Taxonomy" id="685782"/>
    <lineage>
        <taxon>Bacteria</taxon>
        <taxon>Pseudomonadati</taxon>
        <taxon>Pseudomonadota</taxon>
        <taxon>Alphaproteobacteria</taxon>
        <taxon>Hyphomicrobiales</taxon>
        <taxon>Bartonellaceae</taxon>
        <taxon>Bartonella</taxon>
    </lineage>
</organism>
<gene>
    <name evidence="1" type="ORF">BARRO_80023</name>
</gene>